<evidence type="ECO:0000313" key="1">
    <source>
        <dbReference type="EMBL" id="KAG7405508.1"/>
    </source>
</evidence>
<name>A0A8J5NLA9_FUSOX</name>
<dbReference type="Proteomes" id="UP000694050">
    <property type="component" value="Unassembled WGS sequence"/>
</dbReference>
<evidence type="ECO:0000313" key="2">
    <source>
        <dbReference type="Proteomes" id="UP000694050"/>
    </source>
</evidence>
<gene>
    <name evidence="1" type="ORF">Forpe1208_v014648</name>
</gene>
<comment type="caution">
    <text evidence="1">The sequence shown here is derived from an EMBL/GenBank/DDBJ whole genome shotgun (WGS) entry which is preliminary data.</text>
</comment>
<dbReference type="EMBL" id="JAELUQ010000012">
    <property type="protein sequence ID" value="KAG7405508.1"/>
    <property type="molecule type" value="Genomic_DNA"/>
</dbReference>
<organism evidence="1 2">
    <name type="scientific">Fusarium oxysporum f. sp. rapae</name>
    <dbReference type="NCBI Taxonomy" id="485398"/>
    <lineage>
        <taxon>Eukaryota</taxon>
        <taxon>Fungi</taxon>
        <taxon>Dikarya</taxon>
        <taxon>Ascomycota</taxon>
        <taxon>Pezizomycotina</taxon>
        <taxon>Sordariomycetes</taxon>
        <taxon>Hypocreomycetidae</taxon>
        <taxon>Hypocreales</taxon>
        <taxon>Nectriaceae</taxon>
        <taxon>Fusarium</taxon>
        <taxon>Fusarium oxysporum species complex</taxon>
    </lineage>
</organism>
<dbReference type="AlphaFoldDB" id="A0A8J5NLA9"/>
<protein>
    <submittedName>
        <fullName evidence="1">Uncharacterized protein</fullName>
    </submittedName>
</protein>
<proteinExistence type="predicted"/>
<sequence>MCRVIPQTSPYQKIYDFYPRLLVTAKEPLNKPLDMRHEDDDLLDEEQSYEEYLEEYLAQFANLTAKKDGPWTKAVNGDGDGDFEATVCFTRQIPELMYNVNILGQAVSSESGYGERADKVISGCFQQEDGSFGPYRSKDAGNLHLYDSQNPTKYKVEEHEHGVRYDPYGFADVLDSIELSGWTLRISGVGDNTPRLPRTWCIHPDHTAFFQEVLQRTNNPAIALSELTYRIYQMYFYNWQPNYDIIEQCSFLAGGQGLSSSC</sequence>
<reference evidence="1" key="1">
    <citation type="submission" date="2021-04" db="EMBL/GenBank/DDBJ databases">
        <title>First draft genome resource for Brassicaceae pathogens Fusarium oxysporum f. sp. raphani and Fusarium oxysporum f. sp. rapae.</title>
        <authorList>
            <person name="Asai S."/>
        </authorList>
    </citation>
    <scope>NUCLEOTIDE SEQUENCE</scope>
    <source>
        <strain evidence="1">Tf1208</strain>
    </source>
</reference>
<accession>A0A8J5NLA9</accession>